<sequence>MKHRMQTEYSNEKIRKSYKHGSVATTKPLTVWGKWPKCRPTSTG</sequence>
<dbReference type="EMBL" id="CAJVCH010216564">
    <property type="protein sequence ID" value="CAG7731627.1"/>
    <property type="molecule type" value="Genomic_DNA"/>
</dbReference>
<keyword evidence="2" id="KW-1185">Reference proteome</keyword>
<dbReference type="AlphaFoldDB" id="A0A8J2P9Y0"/>
<dbReference type="Proteomes" id="UP000708208">
    <property type="component" value="Unassembled WGS sequence"/>
</dbReference>
<feature type="non-terminal residue" evidence="1">
    <location>
        <position position="1"/>
    </location>
</feature>
<evidence type="ECO:0000313" key="2">
    <source>
        <dbReference type="Proteomes" id="UP000708208"/>
    </source>
</evidence>
<accession>A0A8J2P9Y0</accession>
<organism evidence="1 2">
    <name type="scientific">Allacma fusca</name>
    <dbReference type="NCBI Taxonomy" id="39272"/>
    <lineage>
        <taxon>Eukaryota</taxon>
        <taxon>Metazoa</taxon>
        <taxon>Ecdysozoa</taxon>
        <taxon>Arthropoda</taxon>
        <taxon>Hexapoda</taxon>
        <taxon>Collembola</taxon>
        <taxon>Symphypleona</taxon>
        <taxon>Sminthuridae</taxon>
        <taxon>Allacma</taxon>
    </lineage>
</organism>
<proteinExistence type="predicted"/>
<name>A0A8J2P9Y0_9HEXA</name>
<gene>
    <name evidence="1" type="ORF">AFUS01_LOCUS20203</name>
</gene>
<comment type="caution">
    <text evidence="1">The sequence shown here is derived from an EMBL/GenBank/DDBJ whole genome shotgun (WGS) entry which is preliminary data.</text>
</comment>
<protein>
    <submittedName>
        <fullName evidence="1">Uncharacterized protein</fullName>
    </submittedName>
</protein>
<reference evidence="1" key="1">
    <citation type="submission" date="2021-06" db="EMBL/GenBank/DDBJ databases">
        <authorList>
            <person name="Hodson N. C."/>
            <person name="Mongue J. A."/>
            <person name="Jaron S. K."/>
        </authorList>
    </citation>
    <scope>NUCLEOTIDE SEQUENCE</scope>
</reference>
<evidence type="ECO:0000313" key="1">
    <source>
        <dbReference type="EMBL" id="CAG7731627.1"/>
    </source>
</evidence>